<gene>
    <name evidence="7" type="ORF">NHX12_001679</name>
</gene>
<evidence type="ECO:0000256" key="2">
    <source>
        <dbReference type="ARBA" id="ARBA00023157"/>
    </source>
</evidence>
<evidence type="ECO:0000313" key="7">
    <source>
        <dbReference type="EMBL" id="KAJ3598166.1"/>
    </source>
</evidence>
<dbReference type="Proteomes" id="UP001148018">
    <property type="component" value="Unassembled WGS sequence"/>
</dbReference>
<evidence type="ECO:0000313" key="8">
    <source>
        <dbReference type="Proteomes" id="UP001148018"/>
    </source>
</evidence>
<dbReference type="PROSITE" id="PS50041">
    <property type="entry name" value="C_TYPE_LECTIN_2"/>
    <property type="match status" value="1"/>
</dbReference>
<keyword evidence="5" id="KW-0812">Transmembrane</keyword>
<dbReference type="InterPro" id="IPR016186">
    <property type="entry name" value="C-type_lectin-like/link_sf"/>
</dbReference>
<keyword evidence="4" id="KW-0175">Coiled coil</keyword>
<feature type="domain" description="C-type lectin" evidence="6">
    <location>
        <begin position="137"/>
        <end position="252"/>
    </location>
</feature>
<dbReference type="InterPro" id="IPR001304">
    <property type="entry name" value="C-type_lectin-like"/>
</dbReference>
<keyword evidence="2" id="KW-1015">Disulfide bond</keyword>
<dbReference type="OrthoDB" id="538816at2759"/>
<reference evidence="7" key="1">
    <citation type="submission" date="2022-07" db="EMBL/GenBank/DDBJ databases">
        <title>Chromosome-level genome of Muraenolepis orangiensis.</title>
        <authorList>
            <person name="Kim J."/>
        </authorList>
    </citation>
    <scope>NUCLEOTIDE SEQUENCE</scope>
    <source>
        <strain evidence="7">KU_S4_2022</strain>
        <tissue evidence="7">Muscle</tissue>
    </source>
</reference>
<name>A0A9Q0IIE1_9TELE</name>
<feature type="coiled-coil region" evidence="4">
    <location>
        <begin position="79"/>
        <end position="106"/>
    </location>
</feature>
<dbReference type="AlphaFoldDB" id="A0A9Q0IIE1"/>
<evidence type="ECO:0000256" key="3">
    <source>
        <dbReference type="ARBA" id="ARBA00023180"/>
    </source>
</evidence>
<dbReference type="PANTHER" id="PTHR46490">
    <property type="entry name" value="C-TYPE LECTIN DOMAIN FAMILY 12 MEMBER A-RELATED"/>
    <property type="match status" value="1"/>
</dbReference>
<feature type="transmembrane region" description="Helical" evidence="5">
    <location>
        <begin position="52"/>
        <end position="75"/>
    </location>
</feature>
<proteinExistence type="predicted"/>
<dbReference type="EMBL" id="JANIIK010000109">
    <property type="protein sequence ID" value="KAJ3598166.1"/>
    <property type="molecule type" value="Genomic_DNA"/>
</dbReference>
<organism evidence="7 8">
    <name type="scientific">Muraenolepis orangiensis</name>
    <name type="common">Patagonian moray cod</name>
    <dbReference type="NCBI Taxonomy" id="630683"/>
    <lineage>
        <taxon>Eukaryota</taxon>
        <taxon>Metazoa</taxon>
        <taxon>Chordata</taxon>
        <taxon>Craniata</taxon>
        <taxon>Vertebrata</taxon>
        <taxon>Euteleostomi</taxon>
        <taxon>Actinopterygii</taxon>
        <taxon>Neopterygii</taxon>
        <taxon>Teleostei</taxon>
        <taxon>Neoteleostei</taxon>
        <taxon>Acanthomorphata</taxon>
        <taxon>Zeiogadaria</taxon>
        <taxon>Gadariae</taxon>
        <taxon>Gadiformes</taxon>
        <taxon>Muraenolepidoidei</taxon>
        <taxon>Muraenolepididae</taxon>
        <taxon>Muraenolepis</taxon>
    </lineage>
</organism>
<dbReference type="InterPro" id="IPR052309">
    <property type="entry name" value="C-type_Lectin_Domain_Fam1"/>
</dbReference>
<accession>A0A9Q0IIE1</accession>
<keyword evidence="1" id="KW-0430">Lectin</keyword>
<protein>
    <recommendedName>
        <fullName evidence="6">C-type lectin domain-containing protein</fullName>
    </recommendedName>
</protein>
<dbReference type="SUPFAM" id="SSF56436">
    <property type="entry name" value="C-type lectin-like"/>
    <property type="match status" value="1"/>
</dbReference>
<dbReference type="GO" id="GO:0030246">
    <property type="term" value="F:carbohydrate binding"/>
    <property type="evidence" value="ECO:0007669"/>
    <property type="project" value="UniProtKB-KW"/>
</dbReference>
<evidence type="ECO:0000259" key="6">
    <source>
        <dbReference type="PROSITE" id="PS50041"/>
    </source>
</evidence>
<dbReference type="SMART" id="SM00034">
    <property type="entry name" value="CLECT"/>
    <property type="match status" value="1"/>
</dbReference>
<evidence type="ECO:0000256" key="5">
    <source>
        <dbReference type="SAM" id="Phobius"/>
    </source>
</evidence>
<dbReference type="PANTHER" id="PTHR46490:SF6">
    <property type="entry name" value="ASIALOGLYCOPROTEIN RECEPTOR 1-LIKE-RELATED"/>
    <property type="match status" value="1"/>
</dbReference>
<evidence type="ECO:0000256" key="4">
    <source>
        <dbReference type="SAM" id="Coils"/>
    </source>
</evidence>
<comment type="caution">
    <text evidence="7">The sequence shown here is derived from an EMBL/GenBank/DDBJ whole genome shotgun (WGS) entry which is preliminary data.</text>
</comment>
<dbReference type="InterPro" id="IPR018378">
    <property type="entry name" value="C-type_lectin_CS"/>
</dbReference>
<keyword evidence="3" id="KW-0325">Glycoprotein</keyword>
<dbReference type="Pfam" id="PF00059">
    <property type="entry name" value="Lectin_C"/>
    <property type="match status" value="1"/>
</dbReference>
<sequence>MTMEDELHSSALVFGATNVSPCDDTAIITKDVMNKEPNGGHDQIRSDRSKRLALVAVCLGIIALLLLSTIVHLLLHIRDDMLERRVEDLERRVEDLKRERDALNWTLNVITGMDNFEVNKYCPQKRCEPCRKNWVMFGSSCYLFSHQWKSWSESQGFCRDSQAQLVIIETQEEQEFVANNTQTYSTDRGYWMGLSLKTDRWTWVDGSKLVTTYWEDDSPTSGAVCALSLKRVDRLASWRSARCYINNRWICESQALMKTV</sequence>
<keyword evidence="5" id="KW-1133">Transmembrane helix</keyword>
<dbReference type="PROSITE" id="PS00615">
    <property type="entry name" value="C_TYPE_LECTIN_1"/>
    <property type="match status" value="1"/>
</dbReference>
<evidence type="ECO:0000256" key="1">
    <source>
        <dbReference type="ARBA" id="ARBA00022734"/>
    </source>
</evidence>
<dbReference type="Gene3D" id="3.10.100.10">
    <property type="entry name" value="Mannose-Binding Protein A, subunit A"/>
    <property type="match status" value="1"/>
</dbReference>
<keyword evidence="8" id="KW-1185">Reference proteome</keyword>
<dbReference type="InterPro" id="IPR016187">
    <property type="entry name" value="CTDL_fold"/>
</dbReference>
<keyword evidence="5" id="KW-0472">Membrane</keyword>